<evidence type="ECO:0000259" key="1">
    <source>
        <dbReference type="PROSITE" id="PS50910"/>
    </source>
</evidence>
<gene>
    <name evidence="2" type="ORF">ACFQPB_17785</name>
</gene>
<dbReference type="Proteomes" id="UP001596501">
    <property type="component" value="Unassembled WGS sequence"/>
</dbReference>
<dbReference type="EMBL" id="JBHTCA010000018">
    <property type="protein sequence ID" value="MFC7410715.1"/>
    <property type="molecule type" value="Genomic_DNA"/>
</dbReference>
<dbReference type="Gene3D" id="1.20.120.330">
    <property type="entry name" value="Nucleotidyltransferases domain 2"/>
    <property type="match status" value="1"/>
</dbReference>
<dbReference type="Pfam" id="PF05168">
    <property type="entry name" value="HEPN"/>
    <property type="match status" value="1"/>
</dbReference>
<dbReference type="RefSeq" id="WP_382226158.1">
    <property type="nucleotide sequence ID" value="NZ_JBHTCA010000018.1"/>
</dbReference>
<dbReference type="SUPFAM" id="SSF81593">
    <property type="entry name" value="Nucleotidyltransferase substrate binding subunit/domain"/>
    <property type="match status" value="1"/>
</dbReference>
<evidence type="ECO:0000313" key="2">
    <source>
        <dbReference type="EMBL" id="MFC7410715.1"/>
    </source>
</evidence>
<proteinExistence type="predicted"/>
<feature type="domain" description="HEPN" evidence="1">
    <location>
        <begin position="15"/>
        <end position="126"/>
    </location>
</feature>
<sequence>MAEPPQSVARMLLTAARQDQLAAQLLSSNAAIGDGVVGFHAQQAVEKALKAVLSVHLIEFRRTHDLLVLLDLLLDHGITLPPDADWLDELNPYAVEARYGALAPFGLDRQHTMSAMASTLTWAEQVLAAQDGAIG</sequence>
<accession>A0ABW2QT99</accession>
<evidence type="ECO:0000313" key="3">
    <source>
        <dbReference type="Proteomes" id="UP001596501"/>
    </source>
</evidence>
<reference evidence="3" key="1">
    <citation type="journal article" date="2019" name="Int. J. Syst. Evol. Microbiol.">
        <title>The Global Catalogue of Microorganisms (GCM) 10K type strain sequencing project: providing services to taxonomists for standard genome sequencing and annotation.</title>
        <authorList>
            <consortium name="The Broad Institute Genomics Platform"/>
            <consortium name="The Broad Institute Genome Sequencing Center for Infectious Disease"/>
            <person name="Wu L."/>
            <person name="Ma J."/>
        </authorList>
    </citation>
    <scope>NUCLEOTIDE SEQUENCE [LARGE SCALE GENOMIC DNA]</scope>
    <source>
        <strain evidence="3">CGMCC 1.12371</strain>
    </source>
</reference>
<dbReference type="PROSITE" id="PS50910">
    <property type="entry name" value="HEPN"/>
    <property type="match status" value="1"/>
</dbReference>
<comment type="caution">
    <text evidence="2">The sequence shown here is derived from an EMBL/GenBank/DDBJ whole genome shotgun (WGS) entry which is preliminary data.</text>
</comment>
<dbReference type="InterPro" id="IPR007842">
    <property type="entry name" value="HEPN_dom"/>
</dbReference>
<organism evidence="2 3">
    <name type="scientific">Hydrogenophaga atypica</name>
    <dbReference type="NCBI Taxonomy" id="249409"/>
    <lineage>
        <taxon>Bacteria</taxon>
        <taxon>Pseudomonadati</taxon>
        <taxon>Pseudomonadota</taxon>
        <taxon>Betaproteobacteria</taxon>
        <taxon>Burkholderiales</taxon>
        <taxon>Comamonadaceae</taxon>
        <taxon>Hydrogenophaga</taxon>
    </lineage>
</organism>
<keyword evidence="3" id="KW-1185">Reference proteome</keyword>
<dbReference type="SMART" id="SM00748">
    <property type="entry name" value="HEPN"/>
    <property type="match status" value="1"/>
</dbReference>
<name>A0ABW2QT99_9BURK</name>
<protein>
    <submittedName>
        <fullName evidence="2">HEPN domain-containing protein</fullName>
    </submittedName>
</protein>